<evidence type="ECO:0000256" key="6">
    <source>
        <dbReference type="RuleBase" id="RU363126"/>
    </source>
</evidence>
<keyword evidence="9" id="KW-1185">Reference proteome</keyword>
<dbReference type="GO" id="GO:0034707">
    <property type="term" value="C:chloride channel complex"/>
    <property type="evidence" value="ECO:0007669"/>
    <property type="project" value="UniProtKB-KW"/>
</dbReference>
<accession>A0A2A2JQ60</accession>
<protein>
    <recommendedName>
        <fullName evidence="6">Bestrophin homolog</fullName>
    </recommendedName>
</protein>
<comment type="function">
    <text evidence="6">Forms chloride channels.</text>
</comment>
<dbReference type="Proteomes" id="UP000218231">
    <property type="component" value="Unassembled WGS sequence"/>
</dbReference>
<reference evidence="8 9" key="1">
    <citation type="journal article" date="2017" name="Curr. Biol.">
        <title>Genome architecture and evolution of a unichromosomal asexual nematode.</title>
        <authorList>
            <person name="Fradin H."/>
            <person name="Zegar C."/>
            <person name="Gutwein M."/>
            <person name="Lucas J."/>
            <person name="Kovtun M."/>
            <person name="Corcoran D."/>
            <person name="Baugh L.R."/>
            <person name="Kiontke K."/>
            <person name="Gunsalus K."/>
            <person name="Fitch D.H."/>
            <person name="Piano F."/>
        </authorList>
    </citation>
    <scope>NUCLEOTIDE SEQUENCE [LARGE SCALE GENOMIC DNA]</scope>
    <source>
        <strain evidence="8">PF1309</strain>
    </source>
</reference>
<keyword evidence="4 6" id="KW-0472">Membrane</keyword>
<dbReference type="OrthoDB" id="201595at2759"/>
<evidence type="ECO:0000313" key="8">
    <source>
        <dbReference type="EMBL" id="PAV63956.1"/>
    </source>
</evidence>
<keyword evidence="6" id="KW-0407">Ion channel</keyword>
<keyword evidence="3 6" id="KW-1133">Transmembrane helix</keyword>
<keyword evidence="6" id="KW-0868">Chloride</keyword>
<comment type="caution">
    <text evidence="8">The sequence shown here is derived from an EMBL/GenBank/DDBJ whole genome shotgun (WGS) entry which is preliminary data.</text>
</comment>
<name>A0A2A2JQ60_9BILA</name>
<feature type="transmembrane region" description="Helical" evidence="6">
    <location>
        <begin position="62"/>
        <end position="83"/>
    </location>
</feature>
<dbReference type="AlphaFoldDB" id="A0A2A2JQ60"/>
<organism evidence="8 9">
    <name type="scientific">Diploscapter pachys</name>
    <dbReference type="NCBI Taxonomy" id="2018661"/>
    <lineage>
        <taxon>Eukaryota</taxon>
        <taxon>Metazoa</taxon>
        <taxon>Ecdysozoa</taxon>
        <taxon>Nematoda</taxon>
        <taxon>Chromadorea</taxon>
        <taxon>Rhabditida</taxon>
        <taxon>Rhabditina</taxon>
        <taxon>Rhabditomorpha</taxon>
        <taxon>Rhabditoidea</taxon>
        <taxon>Rhabditidae</taxon>
        <taxon>Diploscapter</taxon>
    </lineage>
</organism>
<keyword evidence="6" id="KW-0406">Ion transport</keyword>
<evidence type="ECO:0000256" key="4">
    <source>
        <dbReference type="ARBA" id="ARBA00023136"/>
    </source>
</evidence>
<sequence length="350" mass="38931">MRVRRRFPNIDAIMKAGFIFEDEVKAIDDIDIVYNKYWAPINWAIALCHKMHKAGNLVAPPSLNACINVVFLTVRVYFLICMISRQFLIGYDPDTAIKYKSINLYVPIMSIMEFIFIVSWMKVAEALLNPLGEDDDDLELNFLIDKNISTGMSIVDRTQGYIPTLKKDIFSDAFYNPVYSEESQKNGGAERTLIGSAATVTLAEPDEKISMIKIDPRKSIDFGQSLRYRPTATMKRKISSALNLKRPSSSQSANAAVNEFPPPSPPPSALSAGGRFFSSLAAPQRFEHSNAFANSSPQPPKSPSLNATNSMLMKVDEEALERSSSEESVHSIIKAELDPNHSASKKPKDV</sequence>
<keyword evidence="6" id="KW-0869">Chloride channel</keyword>
<feature type="compositionally biased region" description="Basic and acidic residues" evidence="7">
    <location>
        <begin position="314"/>
        <end position="339"/>
    </location>
</feature>
<proteinExistence type="inferred from homology"/>
<dbReference type="PANTHER" id="PTHR10736:SF58">
    <property type="entry name" value="BESTROPHIN HOMOLOG-RELATED"/>
    <property type="match status" value="1"/>
</dbReference>
<dbReference type="InterPro" id="IPR000615">
    <property type="entry name" value="Bestrophin"/>
</dbReference>
<evidence type="ECO:0000256" key="2">
    <source>
        <dbReference type="ARBA" id="ARBA00022692"/>
    </source>
</evidence>
<dbReference type="STRING" id="2018661.A0A2A2JQ60"/>
<keyword evidence="6" id="KW-0813">Transport</keyword>
<dbReference type="EMBL" id="LIAE01010290">
    <property type="protein sequence ID" value="PAV63956.1"/>
    <property type="molecule type" value="Genomic_DNA"/>
</dbReference>
<dbReference type="PANTHER" id="PTHR10736">
    <property type="entry name" value="BESTROPHIN"/>
    <property type="match status" value="1"/>
</dbReference>
<evidence type="ECO:0000313" key="9">
    <source>
        <dbReference type="Proteomes" id="UP000218231"/>
    </source>
</evidence>
<feature type="transmembrane region" description="Helical" evidence="6">
    <location>
        <begin position="104"/>
        <end position="121"/>
    </location>
</feature>
<comment type="similarity">
    <text evidence="5 6">Belongs to the anion channel-forming bestrophin (TC 1.A.46) family. Calcium-sensitive chloride channel subfamily.</text>
</comment>
<dbReference type="GO" id="GO:0005886">
    <property type="term" value="C:plasma membrane"/>
    <property type="evidence" value="ECO:0007669"/>
    <property type="project" value="UniProtKB-SubCell"/>
</dbReference>
<evidence type="ECO:0000256" key="3">
    <source>
        <dbReference type="ARBA" id="ARBA00022989"/>
    </source>
</evidence>
<dbReference type="Pfam" id="PF01062">
    <property type="entry name" value="Bestrophin"/>
    <property type="match status" value="2"/>
</dbReference>
<evidence type="ECO:0000256" key="5">
    <source>
        <dbReference type="ARBA" id="ARBA00034769"/>
    </source>
</evidence>
<keyword evidence="2 6" id="KW-0812">Transmembrane</keyword>
<feature type="region of interest" description="Disordered" evidence="7">
    <location>
        <begin position="288"/>
        <end position="350"/>
    </location>
</feature>
<gene>
    <name evidence="8" type="ORF">WR25_18788</name>
</gene>
<evidence type="ECO:0000256" key="7">
    <source>
        <dbReference type="SAM" id="MobiDB-lite"/>
    </source>
</evidence>
<keyword evidence="6" id="KW-1003">Cell membrane</keyword>
<feature type="region of interest" description="Disordered" evidence="7">
    <location>
        <begin position="241"/>
        <end position="274"/>
    </location>
</feature>
<evidence type="ECO:0000256" key="1">
    <source>
        <dbReference type="ARBA" id="ARBA00004141"/>
    </source>
</evidence>
<dbReference type="GO" id="GO:0005254">
    <property type="term" value="F:chloride channel activity"/>
    <property type="evidence" value="ECO:0007669"/>
    <property type="project" value="UniProtKB-KW"/>
</dbReference>
<comment type="subcellular location">
    <subcellularLocation>
        <location evidence="6">Cell membrane</location>
        <topology evidence="6">Multi-pass membrane protein</topology>
    </subcellularLocation>
    <subcellularLocation>
        <location evidence="1">Membrane</location>
        <topology evidence="1">Multi-pass membrane protein</topology>
    </subcellularLocation>
</comment>
<dbReference type="InterPro" id="IPR021134">
    <property type="entry name" value="Bestrophin-like"/>
</dbReference>
<feature type="compositionally biased region" description="Polar residues" evidence="7">
    <location>
        <begin position="241"/>
        <end position="255"/>
    </location>
</feature>